<dbReference type="PANTHER" id="PTHR22722:SF15">
    <property type="entry name" value="LOW-DENSITY LIPOPROTEIN RECEPTOR-RELATED"/>
    <property type="match status" value="1"/>
</dbReference>
<evidence type="ECO:0000256" key="4">
    <source>
        <dbReference type="ARBA" id="ARBA00022989"/>
    </source>
</evidence>
<evidence type="ECO:0000256" key="6">
    <source>
        <dbReference type="ARBA" id="ARBA00023157"/>
    </source>
</evidence>
<dbReference type="GO" id="GO:0042562">
    <property type="term" value="F:hormone binding"/>
    <property type="evidence" value="ECO:0007669"/>
    <property type="project" value="TreeGrafter"/>
</dbReference>
<reference evidence="10" key="1">
    <citation type="journal article" date="2021" name="Genome Biol. Evol.">
        <title>A High-Quality Reference Genome for a Parasitic Bivalve with Doubly Uniparental Inheritance (Bivalvia: Unionida).</title>
        <authorList>
            <person name="Smith C.H."/>
        </authorList>
    </citation>
    <scope>NUCLEOTIDE SEQUENCE</scope>
    <source>
        <strain evidence="10">CHS0354</strain>
    </source>
</reference>
<dbReference type="Proteomes" id="UP001195483">
    <property type="component" value="Unassembled WGS sequence"/>
</dbReference>
<evidence type="ECO:0000256" key="8">
    <source>
        <dbReference type="ARBA" id="ARBA00023180"/>
    </source>
</evidence>
<dbReference type="EMBL" id="JAEAOA010000207">
    <property type="protein sequence ID" value="KAK3586810.1"/>
    <property type="molecule type" value="Genomic_DNA"/>
</dbReference>
<dbReference type="PROSITE" id="PS01209">
    <property type="entry name" value="LDLRA_1"/>
    <property type="match status" value="1"/>
</dbReference>
<feature type="non-terminal residue" evidence="10">
    <location>
        <position position="101"/>
    </location>
</feature>
<evidence type="ECO:0000256" key="3">
    <source>
        <dbReference type="ARBA" id="ARBA00022737"/>
    </source>
</evidence>
<accession>A0AAE0S8N1</accession>
<keyword evidence="11" id="KW-1185">Reference proteome</keyword>
<dbReference type="PANTHER" id="PTHR22722">
    <property type="entry name" value="LOW-DENSITY LIPOPROTEIN RECEPTOR-RELATED PROTEIN 2-RELATED"/>
    <property type="match status" value="1"/>
</dbReference>
<dbReference type="PRINTS" id="PR00261">
    <property type="entry name" value="LDLRECEPTOR"/>
</dbReference>
<evidence type="ECO:0000256" key="7">
    <source>
        <dbReference type="ARBA" id="ARBA00023170"/>
    </source>
</evidence>
<dbReference type="GO" id="GO:0043235">
    <property type="term" value="C:receptor complex"/>
    <property type="evidence" value="ECO:0007669"/>
    <property type="project" value="TreeGrafter"/>
</dbReference>
<dbReference type="SUPFAM" id="SSF57424">
    <property type="entry name" value="LDL receptor-like module"/>
    <property type="match status" value="2"/>
</dbReference>
<dbReference type="InterPro" id="IPR023415">
    <property type="entry name" value="LDLR_class-A_CS"/>
</dbReference>
<comment type="caution">
    <text evidence="10">The sequence shown here is derived from an EMBL/GenBank/DDBJ whole genome shotgun (WGS) entry which is preliminary data.</text>
</comment>
<feature type="disulfide bond" evidence="9">
    <location>
        <begin position="62"/>
        <end position="77"/>
    </location>
</feature>
<reference evidence="10" key="3">
    <citation type="submission" date="2023-05" db="EMBL/GenBank/DDBJ databases">
        <authorList>
            <person name="Smith C.H."/>
        </authorList>
    </citation>
    <scope>NUCLEOTIDE SEQUENCE</scope>
    <source>
        <strain evidence="10">CHS0354</strain>
        <tissue evidence="10">Mantle</tissue>
    </source>
</reference>
<dbReference type="Pfam" id="PF00057">
    <property type="entry name" value="Ldl_recept_a"/>
    <property type="match status" value="1"/>
</dbReference>
<evidence type="ECO:0000256" key="2">
    <source>
        <dbReference type="ARBA" id="ARBA00022692"/>
    </source>
</evidence>
<dbReference type="InterPro" id="IPR002172">
    <property type="entry name" value="LDrepeatLR_classA_rpt"/>
</dbReference>
<keyword evidence="4" id="KW-1133">Transmembrane helix</keyword>
<keyword evidence="7" id="KW-0675">Receptor</keyword>
<dbReference type="CDD" id="cd00112">
    <property type="entry name" value="LDLa"/>
    <property type="match status" value="2"/>
</dbReference>
<dbReference type="InterPro" id="IPR036055">
    <property type="entry name" value="LDL_receptor-like_sf"/>
</dbReference>
<dbReference type="GO" id="GO:0006898">
    <property type="term" value="P:receptor-mediated endocytosis"/>
    <property type="evidence" value="ECO:0007669"/>
    <property type="project" value="TreeGrafter"/>
</dbReference>
<comment type="caution">
    <text evidence="9">Lacks conserved residue(s) required for the propagation of feature annotation.</text>
</comment>
<evidence type="ECO:0000313" key="10">
    <source>
        <dbReference type="EMBL" id="KAK3586810.1"/>
    </source>
</evidence>
<dbReference type="AlphaFoldDB" id="A0AAE0S8N1"/>
<proteinExistence type="predicted"/>
<sequence>DHRTCPDEAFQCSDGQSVSAGQFCDHIKDCKDGSEESCAYRECGLGEFRCNNGQCILKEELCDARHNCYDDSDEKLCGINGFLKKPKISKQRFGCKEIVIK</sequence>
<feature type="disulfide bond" evidence="9">
    <location>
        <begin position="50"/>
        <end position="68"/>
    </location>
</feature>
<organism evidence="10 11">
    <name type="scientific">Potamilus streckersoni</name>
    <dbReference type="NCBI Taxonomy" id="2493646"/>
    <lineage>
        <taxon>Eukaryota</taxon>
        <taxon>Metazoa</taxon>
        <taxon>Spiralia</taxon>
        <taxon>Lophotrochozoa</taxon>
        <taxon>Mollusca</taxon>
        <taxon>Bivalvia</taxon>
        <taxon>Autobranchia</taxon>
        <taxon>Heteroconchia</taxon>
        <taxon>Palaeoheterodonta</taxon>
        <taxon>Unionida</taxon>
        <taxon>Unionoidea</taxon>
        <taxon>Unionidae</taxon>
        <taxon>Ambleminae</taxon>
        <taxon>Lampsilini</taxon>
        <taxon>Potamilus</taxon>
    </lineage>
</organism>
<keyword evidence="8" id="KW-0325">Glycoprotein</keyword>
<gene>
    <name evidence="10" type="ORF">CHS0354_002549</name>
</gene>
<dbReference type="InterPro" id="IPR051221">
    <property type="entry name" value="LDLR-related"/>
</dbReference>
<keyword evidence="6 9" id="KW-1015">Disulfide bond</keyword>
<evidence type="ECO:0000256" key="9">
    <source>
        <dbReference type="PROSITE-ProRule" id="PRU00124"/>
    </source>
</evidence>
<feature type="disulfide bond" evidence="9">
    <location>
        <begin position="43"/>
        <end position="55"/>
    </location>
</feature>
<comment type="subcellular location">
    <subcellularLocation>
        <location evidence="1">Membrane</location>
        <topology evidence="1">Single-pass membrane protein</topology>
    </subcellularLocation>
</comment>
<dbReference type="PROSITE" id="PS50068">
    <property type="entry name" value="LDLRA_2"/>
    <property type="match status" value="2"/>
</dbReference>
<keyword evidence="2" id="KW-0812">Transmembrane</keyword>
<keyword evidence="3" id="KW-0677">Repeat</keyword>
<evidence type="ECO:0000256" key="5">
    <source>
        <dbReference type="ARBA" id="ARBA00023136"/>
    </source>
</evidence>
<evidence type="ECO:0000313" key="11">
    <source>
        <dbReference type="Proteomes" id="UP001195483"/>
    </source>
</evidence>
<evidence type="ECO:0000256" key="1">
    <source>
        <dbReference type="ARBA" id="ARBA00004167"/>
    </source>
</evidence>
<reference evidence="10" key="2">
    <citation type="journal article" date="2021" name="Genome Biol. Evol.">
        <title>Developing a high-quality reference genome for a parasitic bivalve with doubly uniparental inheritance (Bivalvia: Unionida).</title>
        <authorList>
            <person name="Smith C.H."/>
        </authorList>
    </citation>
    <scope>NUCLEOTIDE SEQUENCE</scope>
    <source>
        <strain evidence="10">CHS0354</strain>
        <tissue evidence="10">Mantle</tissue>
    </source>
</reference>
<feature type="disulfide bond" evidence="9">
    <location>
        <begin position="12"/>
        <end position="30"/>
    </location>
</feature>
<keyword evidence="5" id="KW-0472">Membrane</keyword>
<dbReference type="GO" id="GO:0016324">
    <property type="term" value="C:apical plasma membrane"/>
    <property type="evidence" value="ECO:0007669"/>
    <property type="project" value="TreeGrafter"/>
</dbReference>
<dbReference type="Gene3D" id="4.10.400.10">
    <property type="entry name" value="Low-density Lipoprotein Receptor"/>
    <property type="match status" value="2"/>
</dbReference>
<dbReference type="SMART" id="SM00192">
    <property type="entry name" value="LDLa"/>
    <property type="match status" value="2"/>
</dbReference>
<name>A0AAE0S8N1_9BIVA</name>
<protein>
    <submittedName>
        <fullName evidence="10">Uncharacterized protein</fullName>
    </submittedName>
</protein>